<dbReference type="InterPro" id="IPR025250">
    <property type="entry name" value="DUF4199"/>
</dbReference>
<keyword evidence="1" id="KW-0472">Membrane</keyword>
<feature type="transmembrane region" description="Helical" evidence="1">
    <location>
        <begin position="79"/>
        <end position="100"/>
    </location>
</feature>
<evidence type="ECO:0000313" key="2">
    <source>
        <dbReference type="EMBL" id="PWG05424.1"/>
    </source>
</evidence>
<evidence type="ECO:0000313" key="3">
    <source>
        <dbReference type="Proteomes" id="UP000245670"/>
    </source>
</evidence>
<name>A0A2U2JAS1_9FLAO</name>
<dbReference type="OrthoDB" id="1122768at2"/>
<feature type="transmembrane region" description="Helical" evidence="1">
    <location>
        <begin position="12"/>
        <end position="32"/>
    </location>
</feature>
<dbReference type="Pfam" id="PF13858">
    <property type="entry name" value="DUF4199"/>
    <property type="match status" value="1"/>
</dbReference>
<dbReference type="Proteomes" id="UP000245670">
    <property type="component" value="Unassembled WGS sequence"/>
</dbReference>
<proteinExistence type="predicted"/>
<protein>
    <submittedName>
        <fullName evidence="2">DUF4199 domain-containing protein</fullName>
    </submittedName>
</protein>
<reference evidence="2 3" key="1">
    <citation type="submission" date="2018-05" db="EMBL/GenBank/DDBJ databases">
        <title>Polaribacter aquimarinus sp. nov., isolated from sediment in a sediment of sea.</title>
        <authorList>
            <person name="Lu D."/>
        </authorList>
    </citation>
    <scope>NUCLEOTIDE SEQUENCE [LARGE SCALE GENOMIC DNA]</scope>
    <source>
        <strain evidence="2 3">ZY113</strain>
    </source>
</reference>
<dbReference type="RefSeq" id="WP_109404966.1">
    <property type="nucleotide sequence ID" value="NZ_QFFG01000003.1"/>
</dbReference>
<keyword evidence="3" id="KW-1185">Reference proteome</keyword>
<keyword evidence="1" id="KW-0812">Transmembrane</keyword>
<keyword evidence="1" id="KW-1133">Transmembrane helix</keyword>
<accession>A0A2U2JAS1</accession>
<comment type="caution">
    <text evidence="2">The sequence shown here is derived from an EMBL/GenBank/DDBJ whole genome shotgun (WGS) entry which is preliminary data.</text>
</comment>
<gene>
    <name evidence="2" type="ORF">DIS07_09350</name>
</gene>
<dbReference type="EMBL" id="QFFG01000003">
    <property type="protein sequence ID" value="PWG05424.1"/>
    <property type="molecule type" value="Genomic_DNA"/>
</dbReference>
<feature type="transmembrane region" description="Helical" evidence="1">
    <location>
        <begin position="141"/>
        <end position="165"/>
    </location>
</feature>
<organism evidence="2 3">
    <name type="scientific">Polaribacter aquimarinus</name>
    <dbReference type="NCBI Taxonomy" id="2100726"/>
    <lineage>
        <taxon>Bacteria</taxon>
        <taxon>Pseudomonadati</taxon>
        <taxon>Bacteroidota</taxon>
        <taxon>Flavobacteriia</taxon>
        <taxon>Flavobacteriales</taxon>
        <taxon>Flavobacteriaceae</taxon>
    </lineage>
</organism>
<evidence type="ECO:0000256" key="1">
    <source>
        <dbReference type="SAM" id="Phobius"/>
    </source>
</evidence>
<sequence length="173" mass="18943">MENQANSKSIILNYGLYLGLIGVVIHLILFATGSLLEYQWINSVVSFAAMIALIIIGIKKFREANGGFISWGQGVKIGMGITMISAVIAVIYTLLFMNVIDPTFQEQAMEVQKQAWVDAGMTEEQIDGAVEMTQKFQTPGILSAMILAMSAFFGFIISAIVAAIMKKSEEETY</sequence>
<feature type="transmembrane region" description="Helical" evidence="1">
    <location>
        <begin position="38"/>
        <end position="58"/>
    </location>
</feature>
<dbReference type="AlphaFoldDB" id="A0A2U2JAS1"/>